<evidence type="ECO:0000256" key="1">
    <source>
        <dbReference type="ARBA" id="ARBA00001971"/>
    </source>
</evidence>
<dbReference type="PRINTS" id="PR00385">
    <property type="entry name" value="P450"/>
</dbReference>
<evidence type="ECO:0000256" key="15">
    <source>
        <dbReference type="SAM" id="Phobius"/>
    </source>
</evidence>
<evidence type="ECO:0000313" key="17">
    <source>
        <dbReference type="Proteomes" id="UP000823388"/>
    </source>
</evidence>
<comment type="similarity">
    <text evidence="4 14">Belongs to the cytochrome P450 family.</text>
</comment>
<keyword evidence="9 14" id="KW-0560">Oxidoreductase</keyword>
<keyword evidence="8 15" id="KW-1133">Transmembrane helix</keyword>
<dbReference type="OrthoDB" id="1470350at2759"/>
<dbReference type="SUPFAM" id="SSF48264">
    <property type="entry name" value="Cytochrome P450"/>
    <property type="match status" value="1"/>
</dbReference>
<comment type="subcellular location">
    <subcellularLocation>
        <location evidence="2">Membrane</location>
    </subcellularLocation>
</comment>
<keyword evidence="6 15" id="KW-0812">Transmembrane</keyword>
<comment type="cofactor">
    <cofactor evidence="1 13">
        <name>heme</name>
        <dbReference type="ChEBI" id="CHEBI:30413"/>
    </cofactor>
</comment>
<dbReference type="Gene3D" id="1.10.630.10">
    <property type="entry name" value="Cytochrome P450"/>
    <property type="match status" value="1"/>
</dbReference>
<dbReference type="GO" id="GO:0016705">
    <property type="term" value="F:oxidoreductase activity, acting on paired donors, with incorporation or reduction of molecular oxygen"/>
    <property type="evidence" value="ECO:0007669"/>
    <property type="project" value="InterPro"/>
</dbReference>
<dbReference type="InterPro" id="IPR001128">
    <property type="entry name" value="Cyt_P450"/>
</dbReference>
<evidence type="ECO:0000313" key="16">
    <source>
        <dbReference type="EMBL" id="KAG2576111.1"/>
    </source>
</evidence>
<dbReference type="PROSITE" id="PS00086">
    <property type="entry name" value="CYTOCHROME_P450"/>
    <property type="match status" value="1"/>
</dbReference>
<dbReference type="CDD" id="cd11072">
    <property type="entry name" value="CYP71-like"/>
    <property type="match status" value="1"/>
</dbReference>
<gene>
    <name evidence="16" type="ORF">PVAP13_6NG006300</name>
</gene>
<dbReference type="Proteomes" id="UP000823388">
    <property type="component" value="Chromosome 6N"/>
</dbReference>
<protein>
    <submittedName>
        <fullName evidence="16">Uncharacterized protein</fullName>
    </submittedName>
</protein>
<dbReference type="InterPro" id="IPR017972">
    <property type="entry name" value="Cyt_P450_CS"/>
</dbReference>
<feature type="binding site" description="axial binding residue" evidence="13">
    <location>
        <position position="486"/>
    </location>
    <ligand>
        <name>heme</name>
        <dbReference type="ChEBI" id="CHEBI:30413"/>
    </ligand>
    <ligandPart>
        <name>Fe</name>
        <dbReference type="ChEBI" id="CHEBI:18248"/>
    </ligandPart>
</feature>
<proteinExistence type="inferred from homology"/>
<dbReference type="PANTHER" id="PTHR47955:SF14">
    <property type="entry name" value="OS01G0543600 PROTEIN"/>
    <property type="match status" value="1"/>
</dbReference>
<evidence type="ECO:0000256" key="6">
    <source>
        <dbReference type="ARBA" id="ARBA00022692"/>
    </source>
</evidence>
<evidence type="ECO:0000256" key="5">
    <source>
        <dbReference type="ARBA" id="ARBA00022617"/>
    </source>
</evidence>
<evidence type="ECO:0000256" key="4">
    <source>
        <dbReference type="ARBA" id="ARBA00010617"/>
    </source>
</evidence>
<dbReference type="GO" id="GO:0005506">
    <property type="term" value="F:iron ion binding"/>
    <property type="evidence" value="ECO:0007669"/>
    <property type="project" value="InterPro"/>
</dbReference>
<dbReference type="GO" id="GO:0016020">
    <property type="term" value="C:membrane"/>
    <property type="evidence" value="ECO:0007669"/>
    <property type="project" value="UniProtKB-SubCell"/>
</dbReference>
<keyword evidence="11 14" id="KW-0503">Monooxygenase</keyword>
<evidence type="ECO:0000256" key="2">
    <source>
        <dbReference type="ARBA" id="ARBA00004370"/>
    </source>
</evidence>
<dbReference type="InterPro" id="IPR002401">
    <property type="entry name" value="Cyt_P450_E_grp-I"/>
</dbReference>
<keyword evidence="17" id="KW-1185">Reference proteome</keyword>
<evidence type="ECO:0000256" key="3">
    <source>
        <dbReference type="ARBA" id="ARBA00005179"/>
    </source>
</evidence>
<evidence type="ECO:0000256" key="8">
    <source>
        <dbReference type="ARBA" id="ARBA00022989"/>
    </source>
</evidence>
<evidence type="ECO:0000256" key="14">
    <source>
        <dbReference type="RuleBase" id="RU000461"/>
    </source>
</evidence>
<dbReference type="PANTHER" id="PTHR47955">
    <property type="entry name" value="CYTOCHROME P450 FAMILY 71 PROTEIN"/>
    <property type="match status" value="1"/>
</dbReference>
<keyword evidence="7 13" id="KW-0479">Metal-binding</keyword>
<evidence type="ECO:0000256" key="7">
    <source>
        <dbReference type="ARBA" id="ARBA00022723"/>
    </source>
</evidence>
<dbReference type="EMBL" id="CM029048">
    <property type="protein sequence ID" value="KAG2576111.1"/>
    <property type="molecule type" value="Genomic_DNA"/>
</dbReference>
<dbReference type="AlphaFoldDB" id="A0A8T0QSH2"/>
<evidence type="ECO:0000256" key="10">
    <source>
        <dbReference type="ARBA" id="ARBA00023004"/>
    </source>
</evidence>
<keyword evidence="10 13" id="KW-0408">Iron</keyword>
<dbReference type="PRINTS" id="PR00463">
    <property type="entry name" value="EP450I"/>
</dbReference>
<evidence type="ECO:0000256" key="9">
    <source>
        <dbReference type="ARBA" id="ARBA00023002"/>
    </source>
</evidence>
<keyword evidence="5 13" id="KW-0349">Heme</keyword>
<dbReference type="InterPro" id="IPR036396">
    <property type="entry name" value="Cyt_P450_sf"/>
</dbReference>
<dbReference type="GO" id="GO:0004497">
    <property type="term" value="F:monooxygenase activity"/>
    <property type="evidence" value="ECO:0007669"/>
    <property type="project" value="UniProtKB-KW"/>
</dbReference>
<accession>A0A8T0QSH2</accession>
<evidence type="ECO:0000256" key="11">
    <source>
        <dbReference type="ARBA" id="ARBA00023033"/>
    </source>
</evidence>
<evidence type="ECO:0000256" key="12">
    <source>
        <dbReference type="ARBA" id="ARBA00023136"/>
    </source>
</evidence>
<comment type="pathway">
    <text evidence="3">Secondary metabolite biosynthesis.</text>
</comment>
<dbReference type="Pfam" id="PF00067">
    <property type="entry name" value="p450"/>
    <property type="match status" value="1"/>
</dbReference>
<comment type="caution">
    <text evidence="16">The sequence shown here is derived from an EMBL/GenBank/DDBJ whole genome shotgun (WGS) entry which is preliminary data.</text>
</comment>
<reference evidence="16" key="1">
    <citation type="submission" date="2020-05" db="EMBL/GenBank/DDBJ databases">
        <title>WGS assembly of Panicum virgatum.</title>
        <authorList>
            <person name="Lovell J.T."/>
            <person name="Jenkins J."/>
            <person name="Shu S."/>
            <person name="Juenger T.E."/>
            <person name="Schmutz J."/>
        </authorList>
    </citation>
    <scope>NUCLEOTIDE SEQUENCE</scope>
    <source>
        <strain evidence="16">AP13</strain>
    </source>
</reference>
<name>A0A8T0QSH2_PANVG</name>
<sequence>MAQVLQPLRHVLHELMLPQASAPLVSMLLIIVVCPLVALLMILRRPSTAATATRSASDREQLLSKLPSPPGRLPVIGHLHLVGSLPHVSLRDLAARHGRDGLMLLRLGAVPTLVVSSPRAAQAVLRTHDHLFASRAYSPVTDILFYGSTDVAFAPYGEHWRQVRKIATTHLLTARKVRSYRRAREHEVRLVVAKIREAAGAGAAVDLSELLNCFTNDVVCHAVSGKFFREEGRNRLFRELVEANSSLIGGFNVEDYFPALVRLDVVKRMVCAKARRVKSMWDELLEKLIDDHASRLPAAERDGGEETDFIDVLLSVQQEYKLTRDHIKAQLAIMFEAGTDTSFIVLEYAMVELMQNPGLMTKLQAEVRGNILLGNKQGMVITEDELGNSNLAYLKAVIKETLRLHMPAPLLVPHLSMADCDIEGYTIPAGTRAIVNSWALARDPSCWEKPEEFMPERFMEGGSAAAMDYKGNDFRYLPFGAGRRICPGITFASCTIEVMLANLVYHFHWELPPGSKEKGIDMTESFGVTVHRTHNLLLVPALPH</sequence>
<evidence type="ECO:0000256" key="13">
    <source>
        <dbReference type="PIRSR" id="PIRSR602401-1"/>
    </source>
</evidence>
<dbReference type="GO" id="GO:0020037">
    <property type="term" value="F:heme binding"/>
    <property type="evidence" value="ECO:0007669"/>
    <property type="project" value="InterPro"/>
</dbReference>
<feature type="transmembrane region" description="Helical" evidence="15">
    <location>
        <begin position="20"/>
        <end position="43"/>
    </location>
</feature>
<organism evidence="16 17">
    <name type="scientific">Panicum virgatum</name>
    <name type="common">Blackwell switchgrass</name>
    <dbReference type="NCBI Taxonomy" id="38727"/>
    <lineage>
        <taxon>Eukaryota</taxon>
        <taxon>Viridiplantae</taxon>
        <taxon>Streptophyta</taxon>
        <taxon>Embryophyta</taxon>
        <taxon>Tracheophyta</taxon>
        <taxon>Spermatophyta</taxon>
        <taxon>Magnoliopsida</taxon>
        <taxon>Liliopsida</taxon>
        <taxon>Poales</taxon>
        <taxon>Poaceae</taxon>
        <taxon>PACMAD clade</taxon>
        <taxon>Panicoideae</taxon>
        <taxon>Panicodae</taxon>
        <taxon>Paniceae</taxon>
        <taxon>Panicinae</taxon>
        <taxon>Panicum</taxon>
        <taxon>Panicum sect. Hiantes</taxon>
    </lineage>
</organism>
<keyword evidence="12 15" id="KW-0472">Membrane</keyword>
<dbReference type="FunFam" id="1.10.630.10:FF:000055">
    <property type="entry name" value="Cytochrome P450 71A26"/>
    <property type="match status" value="1"/>
</dbReference>